<evidence type="ECO:0000256" key="1">
    <source>
        <dbReference type="ARBA" id="ARBA00004123"/>
    </source>
</evidence>
<dbReference type="AlphaFoldDB" id="A0AAD1SIY8"/>
<reference evidence="8" key="1">
    <citation type="submission" date="2022-03" db="EMBL/GenBank/DDBJ databases">
        <authorList>
            <person name="Alioto T."/>
            <person name="Alioto T."/>
            <person name="Gomez Garrido J."/>
        </authorList>
    </citation>
    <scope>NUCLEOTIDE SEQUENCE</scope>
</reference>
<evidence type="ECO:0000256" key="3">
    <source>
        <dbReference type="ARBA" id="ARBA00008329"/>
    </source>
</evidence>
<dbReference type="InterPro" id="IPR033335">
    <property type="entry name" value="JUPITER"/>
</dbReference>
<dbReference type="PANTHER" id="PTHR34930:SF4">
    <property type="entry name" value="JUPITER MICROTUBULE ASSOCIATED HOMOLOG 1"/>
    <property type="match status" value="1"/>
</dbReference>
<feature type="compositionally biased region" description="Low complexity" evidence="7">
    <location>
        <begin position="116"/>
        <end position="127"/>
    </location>
</feature>
<keyword evidence="5" id="KW-0597">Phosphoprotein</keyword>
<comment type="similarity">
    <text evidence="3">Belongs to the JUPITER family.</text>
</comment>
<feature type="region of interest" description="Disordered" evidence="7">
    <location>
        <begin position="1"/>
        <end position="47"/>
    </location>
</feature>
<keyword evidence="9" id="KW-1185">Reference proteome</keyword>
<feature type="region of interest" description="Disordered" evidence="7">
    <location>
        <begin position="100"/>
        <end position="145"/>
    </location>
</feature>
<protein>
    <submittedName>
        <fullName evidence="8">Uncharacterized protein</fullName>
    </submittedName>
</protein>
<name>A0AAD1SIY8_PELCU</name>
<keyword evidence="4" id="KW-0963">Cytoplasm</keyword>
<comment type="subcellular location">
    <subcellularLocation>
        <location evidence="2">Cytoplasm</location>
    </subcellularLocation>
    <subcellularLocation>
        <location evidence="1">Nucleus</location>
    </subcellularLocation>
</comment>
<organism evidence="8 9">
    <name type="scientific">Pelobates cultripes</name>
    <name type="common">Western spadefoot toad</name>
    <dbReference type="NCBI Taxonomy" id="61616"/>
    <lineage>
        <taxon>Eukaryota</taxon>
        <taxon>Metazoa</taxon>
        <taxon>Chordata</taxon>
        <taxon>Craniata</taxon>
        <taxon>Vertebrata</taxon>
        <taxon>Euteleostomi</taxon>
        <taxon>Amphibia</taxon>
        <taxon>Batrachia</taxon>
        <taxon>Anura</taxon>
        <taxon>Pelobatoidea</taxon>
        <taxon>Pelobatidae</taxon>
        <taxon>Pelobates</taxon>
    </lineage>
</organism>
<sequence>MTTTSTFSGLDPEGRSSSRILRPPGGGSSFTFGVGDQPSQPTRRHKMASNIFGIADYNSLSEPCVQETGAPAIAAAQGDSEDTNTEWTCPSVECDSADVVEQEAPEIIDGNEEPKSSGVSAESAASVTIPSRRNPPGGKSSLILG</sequence>
<evidence type="ECO:0000256" key="7">
    <source>
        <dbReference type="SAM" id="MobiDB-lite"/>
    </source>
</evidence>
<evidence type="ECO:0000256" key="5">
    <source>
        <dbReference type="ARBA" id="ARBA00022553"/>
    </source>
</evidence>
<evidence type="ECO:0000256" key="4">
    <source>
        <dbReference type="ARBA" id="ARBA00022490"/>
    </source>
</evidence>
<evidence type="ECO:0000313" key="9">
    <source>
        <dbReference type="Proteomes" id="UP001295444"/>
    </source>
</evidence>
<dbReference type="GO" id="GO:0005737">
    <property type="term" value="C:cytoplasm"/>
    <property type="evidence" value="ECO:0007669"/>
    <property type="project" value="UniProtKB-SubCell"/>
</dbReference>
<dbReference type="Proteomes" id="UP001295444">
    <property type="component" value="Chromosome 06"/>
</dbReference>
<proteinExistence type="inferred from homology"/>
<gene>
    <name evidence="8" type="ORF">PECUL_23A041740</name>
</gene>
<dbReference type="Pfam" id="PF17054">
    <property type="entry name" value="JUPITER"/>
    <property type="match status" value="1"/>
</dbReference>
<dbReference type="PANTHER" id="PTHR34930">
    <property type="entry name" value="GEO05313P1"/>
    <property type="match status" value="1"/>
</dbReference>
<evidence type="ECO:0000256" key="6">
    <source>
        <dbReference type="ARBA" id="ARBA00023242"/>
    </source>
</evidence>
<keyword evidence="6" id="KW-0539">Nucleus</keyword>
<evidence type="ECO:0000313" key="8">
    <source>
        <dbReference type="EMBL" id="CAH2302437.1"/>
    </source>
</evidence>
<accession>A0AAD1SIY8</accession>
<feature type="compositionally biased region" description="Acidic residues" evidence="7">
    <location>
        <begin position="100"/>
        <end position="111"/>
    </location>
</feature>
<dbReference type="GO" id="GO:0005634">
    <property type="term" value="C:nucleus"/>
    <property type="evidence" value="ECO:0007669"/>
    <property type="project" value="UniProtKB-SubCell"/>
</dbReference>
<dbReference type="EMBL" id="OW240917">
    <property type="protein sequence ID" value="CAH2302437.1"/>
    <property type="molecule type" value="Genomic_DNA"/>
</dbReference>
<evidence type="ECO:0000256" key="2">
    <source>
        <dbReference type="ARBA" id="ARBA00004496"/>
    </source>
</evidence>